<dbReference type="InterPro" id="IPR019613">
    <property type="entry name" value="DUF4198"/>
</dbReference>
<evidence type="ECO:0000256" key="1">
    <source>
        <dbReference type="ARBA" id="ARBA00022729"/>
    </source>
</evidence>
<feature type="transmembrane region" description="Helical" evidence="2">
    <location>
        <begin position="298"/>
        <end position="317"/>
    </location>
</feature>
<sequence length="320" mass="34517">MLKKMTILALVALFVLICAAMPASAHSLMMMSGDSIADASECDISDYLFPAGTTKSIIIAGGHGYEYQYVDTKNPLTLTVVAPDGTVKNITTATKIENVTDIFANVTSPVSYQQATVTFDQDGIYYLYTFQSTTNTTSGMVTTEVSKMMLFVGNGTWDNYSKNLGLPLEFDPYTRLSAVEAGGTIHGQITSNGSPVTNISFYAEQVNNLTTAQQKLNEITTKYPSIGDGGDIYLIYSKRSFADNNGNFVSTVYEPGVWMYVATGEAVGNQTYKTTFTVPVLEPLSGMNSAEKTTDTSLPGFELIAGILAVVGVILLVRRK</sequence>
<organism evidence="4 5">
    <name type="scientific">Methanolapillus ohkumae</name>
    <dbReference type="NCBI Taxonomy" id="3028298"/>
    <lineage>
        <taxon>Archaea</taxon>
        <taxon>Methanobacteriati</taxon>
        <taxon>Methanobacteriota</taxon>
        <taxon>Stenosarchaea group</taxon>
        <taxon>Methanomicrobia</taxon>
        <taxon>Methanosarcinales</taxon>
        <taxon>Methanosarcinaceae</taxon>
        <taxon>Methanolapillus</taxon>
    </lineage>
</organism>
<dbReference type="EMBL" id="CP131061">
    <property type="protein sequence ID" value="WNY27742.1"/>
    <property type="molecule type" value="Genomic_DNA"/>
</dbReference>
<accession>A0AA96ZY38</accession>
<keyword evidence="2" id="KW-1133">Transmembrane helix</keyword>
<keyword evidence="2" id="KW-0812">Transmembrane</keyword>
<reference evidence="4 5" key="1">
    <citation type="submission" date="2023-07" db="EMBL/GenBank/DDBJ databases">
        <title>Closed genome sequence of Methanosarcinaceae archaeon Am2.</title>
        <authorList>
            <person name="Poehlein A."/>
            <person name="Protasov E."/>
            <person name="Platt K."/>
            <person name="Reeh H."/>
            <person name="Daniel R."/>
            <person name="Brune A."/>
        </authorList>
    </citation>
    <scope>NUCLEOTIDE SEQUENCE [LARGE SCALE GENOMIC DNA]</scope>
    <source>
        <strain evidence="4 5">Am2</strain>
    </source>
</reference>
<dbReference type="InterPro" id="IPR026371">
    <property type="entry name" value="PGF_CTERM"/>
</dbReference>
<evidence type="ECO:0000313" key="4">
    <source>
        <dbReference type="EMBL" id="WNY27742.1"/>
    </source>
</evidence>
<name>A0AA96ZY38_9EURY</name>
<evidence type="ECO:0000259" key="3">
    <source>
        <dbReference type="Pfam" id="PF18204"/>
    </source>
</evidence>
<dbReference type="Pfam" id="PF18204">
    <property type="entry name" value="PGF-CTERM"/>
    <property type="match status" value="1"/>
</dbReference>
<dbReference type="Pfam" id="PF10670">
    <property type="entry name" value="DUF4198"/>
    <property type="match status" value="1"/>
</dbReference>
<dbReference type="Proteomes" id="UP001304970">
    <property type="component" value="Chromosome"/>
</dbReference>
<keyword evidence="2" id="KW-0472">Membrane</keyword>
<dbReference type="AlphaFoldDB" id="A0AA96ZY38"/>
<dbReference type="RefSeq" id="WP_338097701.1">
    <property type="nucleotide sequence ID" value="NZ_CP131061.1"/>
</dbReference>
<protein>
    <recommendedName>
        <fullName evidence="3">PGF-CTERM archaeal protein-sorting signal domain-containing protein</fullName>
    </recommendedName>
</protein>
<gene>
    <name evidence="4" type="ORF">MsAm2_15490</name>
</gene>
<keyword evidence="1" id="KW-0732">Signal</keyword>
<proteinExistence type="predicted"/>
<evidence type="ECO:0000256" key="2">
    <source>
        <dbReference type="SAM" id="Phobius"/>
    </source>
</evidence>
<keyword evidence="5" id="KW-1185">Reference proteome</keyword>
<evidence type="ECO:0000313" key="5">
    <source>
        <dbReference type="Proteomes" id="UP001304970"/>
    </source>
</evidence>
<dbReference type="GeneID" id="89228974"/>
<feature type="domain" description="PGF-CTERM archaeal protein-sorting signal" evidence="3">
    <location>
        <begin position="299"/>
        <end position="320"/>
    </location>
</feature>